<dbReference type="OrthoDB" id="8117466at2759"/>
<dbReference type="OMA" id="FRENYTI"/>
<feature type="compositionally biased region" description="Polar residues" evidence="2">
    <location>
        <begin position="616"/>
        <end position="630"/>
    </location>
</feature>
<organism evidence="4 5">
    <name type="scientific">Branchiostoma floridae</name>
    <name type="common">Florida lancelet</name>
    <name type="synonym">Amphioxus</name>
    <dbReference type="NCBI Taxonomy" id="7739"/>
    <lineage>
        <taxon>Eukaryota</taxon>
        <taxon>Metazoa</taxon>
        <taxon>Chordata</taxon>
        <taxon>Cephalochordata</taxon>
        <taxon>Leptocardii</taxon>
        <taxon>Amphioxiformes</taxon>
        <taxon>Branchiostomatidae</taxon>
        <taxon>Branchiostoma</taxon>
    </lineage>
</organism>
<dbReference type="RefSeq" id="XP_035683859.1">
    <property type="nucleotide sequence ID" value="XM_035827966.1"/>
</dbReference>
<protein>
    <submittedName>
        <fullName evidence="5">Uncharacterized protein LOC118420898</fullName>
    </submittedName>
</protein>
<feature type="region of interest" description="Disordered" evidence="2">
    <location>
        <begin position="614"/>
        <end position="640"/>
    </location>
</feature>
<dbReference type="AlphaFoldDB" id="A0A9J7LJ12"/>
<keyword evidence="1" id="KW-0479">Metal-binding</keyword>
<dbReference type="KEGG" id="bfo:118420898"/>
<dbReference type="InterPro" id="IPR000571">
    <property type="entry name" value="Znf_CCCH"/>
</dbReference>
<keyword evidence="1" id="KW-0862">Zinc</keyword>
<sequence length="736" mass="83941">MADRVAEMFDKTFTEEVYKDPELFVKVSAAFRENYTILRDISRGCLECLLQFDCLANFENYWKSYTNGTLSATLAACLVTRDLVAKMGVDDVTVLVEMDDNDLEKARTFFNELDVEQLETLTITEGSRTTATTGDTDSGGAMSSSGTGDSSAQPRLRTKSGDTLGTSPRPHLAECTKCSAMNEDLQSYLKCSTGHLICRKCFAEHIQTNPAVSVNCPLCSQDIGPYLKASEHTTKDSVWIFVVDSNLWVQGKKLIGKERKFKVAEDPRIRIDVGQLSEIVAEGRQVVTGTLYGSEPPKLDTIWKKVRQRGWRVPQPKKRSQFTGKEKQIDNQLGVDVTSLVCKTEEGKRGTVILVTGDADVVPVLENILHEPPWKTEIWMWEKSISKEIRSLQQCHPDRMRIEHLDAYSKRLTFTNYTYHINPGKHNQLLTQAIVFEGVQKQPDSLKMNVKWVKRMEEVCRWPFQYAWIFEDNNDINDLLVVFIKGKDAEGTFRGPDLAEMLDLVKKDPYLHSVSTNVQAYFSYKHSRAMDDSVNICLSNQYSGLTDMYDKVEQLEDEGFHSLEEEKEDETTIQVPFPIHQRGARPHLQQFPVQPTYRQPSRPGARQHRPFYHPPVTSQAMTPWSPTTEASGAWIPAPMKNRQSPYRPRYSEHCPRKFNCGRGRHCEYTHTPEELDFLKQRPPGLKVYKVKLCDKWKTGYCMSEARACNWAHGEGDASCLRCNCRGHLTDNCPTYM</sequence>
<dbReference type="InterPro" id="IPR021139">
    <property type="entry name" value="NYN"/>
</dbReference>
<dbReference type="Pfam" id="PF01936">
    <property type="entry name" value="NYN"/>
    <property type="match status" value="1"/>
</dbReference>
<dbReference type="SUPFAM" id="SSF57850">
    <property type="entry name" value="RING/U-box"/>
    <property type="match status" value="1"/>
</dbReference>
<dbReference type="Proteomes" id="UP000001554">
    <property type="component" value="Chromosome 8"/>
</dbReference>
<keyword evidence="4" id="KW-1185">Reference proteome</keyword>
<evidence type="ECO:0000313" key="4">
    <source>
        <dbReference type="Proteomes" id="UP000001554"/>
    </source>
</evidence>
<dbReference type="Gene3D" id="3.40.50.1010">
    <property type="entry name" value="5'-nuclease"/>
    <property type="match status" value="1"/>
</dbReference>
<feature type="region of interest" description="Disordered" evidence="2">
    <location>
        <begin position="124"/>
        <end position="168"/>
    </location>
</feature>
<feature type="compositionally biased region" description="Low complexity" evidence="2">
    <location>
        <begin position="126"/>
        <end position="152"/>
    </location>
</feature>
<dbReference type="GO" id="GO:0004540">
    <property type="term" value="F:RNA nuclease activity"/>
    <property type="evidence" value="ECO:0007669"/>
    <property type="project" value="InterPro"/>
</dbReference>
<evidence type="ECO:0000256" key="1">
    <source>
        <dbReference type="PROSITE-ProRule" id="PRU00723"/>
    </source>
</evidence>
<feature type="domain" description="C3H1-type" evidence="3">
    <location>
        <begin position="688"/>
        <end position="715"/>
    </location>
</feature>
<evidence type="ECO:0000256" key="2">
    <source>
        <dbReference type="SAM" id="MobiDB-lite"/>
    </source>
</evidence>
<dbReference type="GeneID" id="118420898"/>
<feature type="zinc finger region" description="C3H1-type" evidence="1">
    <location>
        <begin position="688"/>
        <end position="715"/>
    </location>
</feature>
<accession>A0A9J7LJ12</accession>
<dbReference type="PROSITE" id="PS50103">
    <property type="entry name" value="ZF_C3H1"/>
    <property type="match status" value="1"/>
</dbReference>
<proteinExistence type="predicted"/>
<reference evidence="4" key="1">
    <citation type="journal article" date="2020" name="Nat. Ecol. Evol.">
        <title>Deeply conserved synteny resolves early events in vertebrate evolution.</title>
        <authorList>
            <person name="Simakov O."/>
            <person name="Marletaz F."/>
            <person name="Yue J.X."/>
            <person name="O'Connell B."/>
            <person name="Jenkins J."/>
            <person name="Brandt A."/>
            <person name="Calef R."/>
            <person name="Tung C.H."/>
            <person name="Huang T.K."/>
            <person name="Schmutz J."/>
            <person name="Satoh N."/>
            <person name="Yu J.K."/>
            <person name="Putnam N.H."/>
            <person name="Green R.E."/>
            <person name="Rokhsar D.S."/>
        </authorList>
    </citation>
    <scope>NUCLEOTIDE SEQUENCE [LARGE SCALE GENOMIC DNA]</scope>
    <source>
        <strain evidence="4">S238N-H82</strain>
    </source>
</reference>
<evidence type="ECO:0000313" key="5">
    <source>
        <dbReference type="RefSeq" id="XP_035683859.1"/>
    </source>
</evidence>
<gene>
    <name evidence="5" type="primary">LOC118420898</name>
</gene>
<dbReference type="GO" id="GO:0008270">
    <property type="term" value="F:zinc ion binding"/>
    <property type="evidence" value="ECO:0007669"/>
    <property type="project" value="UniProtKB-KW"/>
</dbReference>
<keyword evidence="1" id="KW-0863">Zinc-finger</keyword>
<reference evidence="5" key="2">
    <citation type="submission" date="2025-08" db="UniProtKB">
        <authorList>
            <consortium name="RefSeq"/>
        </authorList>
    </citation>
    <scope>IDENTIFICATION</scope>
    <source>
        <strain evidence="5">S238N-H82</strain>
        <tissue evidence="5">Testes</tissue>
    </source>
</reference>
<name>A0A9J7LJ12_BRAFL</name>
<evidence type="ECO:0000259" key="3">
    <source>
        <dbReference type="PROSITE" id="PS50103"/>
    </source>
</evidence>
<dbReference type="Gene3D" id="3.30.1370.210">
    <property type="match status" value="1"/>
</dbReference>